<evidence type="ECO:0000313" key="3">
    <source>
        <dbReference type="EMBL" id="EFC46130.1"/>
    </source>
</evidence>
<dbReference type="Gene3D" id="3.90.810.10">
    <property type="entry name" value="CRIB domain"/>
    <property type="match status" value="1"/>
</dbReference>
<dbReference type="InterPro" id="IPR000697">
    <property type="entry name" value="WH1/EVH1_dom"/>
</dbReference>
<dbReference type="Proteomes" id="UP000006671">
    <property type="component" value="Unassembled WGS sequence"/>
</dbReference>
<dbReference type="PROSITE" id="PS50229">
    <property type="entry name" value="WH1"/>
    <property type="match status" value="1"/>
</dbReference>
<sequence length="477" mass="51231">MQGEEEWSYTGIWGALYFGKDLMNNVFCLKLINVETNQVTWSHECYEQFQFEQLNDNFISFESDDRIVGINVALNSKTAASKFSSFVNNRLSNVVSASPPTSVSSNATSNPPPLPESISKPSNDKPKNPLPQTSSPSSPVPKKEEKAAGGVFGFFRGVKDKFLKKEEVKPVEEPVDNRPSRSNFRMGSVKNFQNTAHVGINHETGQFEASGLPTEYLDVLGGMGVEANDPKTQERLQKLMHKYEKKVAKQRQKAHEDDNQIVDEIRTVSSDASSGRVPPPPPPFGVSSPSSGVPPPPPMPVSMGSVPPPPPMGGSVPPPPPMTSYVSDDYDGGAGSIPPPPPVSMGSIPPPPPPMGGGSFAVPPPPPMGGSIPPPPPVGAIPPPPPMGGGPIKVEVKPKATPTSPPVSKPPLPSKPADFLSEIKTFSKDNLKNPTPPPVTDFTENEKEGFKSYLMKKFSNTGIHDEEDSDTDSDDEW</sequence>
<dbReference type="EMBL" id="GG738860">
    <property type="protein sequence ID" value="EFC46130.1"/>
    <property type="molecule type" value="Genomic_DNA"/>
</dbReference>
<name>D2VAS2_NAEGR</name>
<evidence type="ECO:0000313" key="4">
    <source>
        <dbReference type="Proteomes" id="UP000006671"/>
    </source>
</evidence>
<dbReference type="OMA" id="NGRMRST"/>
<feature type="region of interest" description="Disordered" evidence="1">
    <location>
        <begin position="426"/>
        <end position="445"/>
    </location>
</feature>
<feature type="compositionally biased region" description="Low complexity" evidence="1">
    <location>
        <begin position="96"/>
        <end position="109"/>
    </location>
</feature>
<feature type="compositionally biased region" description="Basic and acidic residues" evidence="1">
    <location>
        <begin position="244"/>
        <end position="266"/>
    </location>
</feature>
<dbReference type="KEGG" id="ngr:NAEGRDRAFT_65957"/>
<dbReference type="InParanoid" id="D2VAS2"/>
<gene>
    <name evidence="3" type="ORF">NAEGRDRAFT_65957</name>
</gene>
<feature type="compositionally biased region" description="Acidic residues" evidence="1">
    <location>
        <begin position="465"/>
        <end position="477"/>
    </location>
</feature>
<accession>D2VAS2</accession>
<dbReference type="AlphaFoldDB" id="D2VAS2"/>
<evidence type="ECO:0000259" key="2">
    <source>
        <dbReference type="PROSITE" id="PS50229"/>
    </source>
</evidence>
<dbReference type="GeneID" id="8859304"/>
<feature type="region of interest" description="Disordered" evidence="1">
    <location>
        <begin position="457"/>
        <end position="477"/>
    </location>
</feature>
<feature type="domain" description="WH1" evidence="2">
    <location>
        <begin position="1"/>
        <end position="94"/>
    </location>
</feature>
<dbReference type="SUPFAM" id="SSF50729">
    <property type="entry name" value="PH domain-like"/>
    <property type="match status" value="1"/>
</dbReference>
<dbReference type="STRING" id="5762.D2VAS2"/>
<keyword evidence="4" id="KW-1185">Reference proteome</keyword>
<dbReference type="OrthoDB" id="8963340at2759"/>
<protein>
    <submittedName>
        <fullName evidence="3">Predicted protein</fullName>
    </submittedName>
</protein>
<feature type="region of interest" description="Disordered" evidence="1">
    <location>
        <begin position="96"/>
        <end position="146"/>
    </location>
</feature>
<reference evidence="3 4" key="1">
    <citation type="journal article" date="2010" name="Cell">
        <title>The genome of Naegleria gruberi illuminates early eukaryotic versatility.</title>
        <authorList>
            <person name="Fritz-Laylin L.K."/>
            <person name="Prochnik S.E."/>
            <person name="Ginger M.L."/>
            <person name="Dacks J.B."/>
            <person name="Carpenter M.L."/>
            <person name="Field M.C."/>
            <person name="Kuo A."/>
            <person name="Paredez A."/>
            <person name="Chapman J."/>
            <person name="Pham J."/>
            <person name="Shu S."/>
            <person name="Neupane R."/>
            <person name="Cipriano M."/>
            <person name="Mancuso J."/>
            <person name="Tu H."/>
            <person name="Salamov A."/>
            <person name="Lindquist E."/>
            <person name="Shapiro H."/>
            <person name="Lucas S."/>
            <person name="Grigoriev I.V."/>
            <person name="Cande W.Z."/>
            <person name="Fulton C."/>
            <person name="Rokhsar D.S."/>
            <person name="Dawson S.C."/>
        </authorList>
    </citation>
    <scope>NUCLEOTIDE SEQUENCE [LARGE SCALE GENOMIC DNA]</scope>
    <source>
        <strain evidence="3 4">NEG-M</strain>
    </source>
</reference>
<dbReference type="Gene3D" id="2.30.29.30">
    <property type="entry name" value="Pleckstrin-homology domain (PH domain)/Phosphotyrosine-binding domain (PTB)"/>
    <property type="match status" value="1"/>
</dbReference>
<evidence type="ECO:0000256" key="1">
    <source>
        <dbReference type="SAM" id="MobiDB-lite"/>
    </source>
</evidence>
<feature type="compositionally biased region" description="Pro residues" evidence="1">
    <location>
        <begin position="362"/>
        <end position="388"/>
    </location>
</feature>
<feature type="region of interest" description="Disordered" evidence="1">
    <location>
        <begin position="244"/>
        <end position="418"/>
    </location>
</feature>
<dbReference type="RefSeq" id="XP_002678874.1">
    <property type="nucleotide sequence ID" value="XM_002678828.1"/>
</dbReference>
<feature type="compositionally biased region" description="Basic and acidic residues" evidence="1">
    <location>
        <begin position="167"/>
        <end position="179"/>
    </location>
</feature>
<feature type="compositionally biased region" description="Pro residues" evidence="1">
    <location>
        <begin position="292"/>
        <end position="322"/>
    </location>
</feature>
<dbReference type="VEuPathDB" id="AmoebaDB:NAEGRDRAFT_65957"/>
<feature type="compositionally biased region" description="Pro residues" evidence="1">
    <location>
        <begin position="403"/>
        <end position="414"/>
    </location>
</feature>
<feature type="region of interest" description="Disordered" evidence="1">
    <location>
        <begin position="167"/>
        <end position="186"/>
    </location>
</feature>
<dbReference type="InterPro" id="IPR036936">
    <property type="entry name" value="CRIB_dom_sf"/>
</dbReference>
<dbReference type="InterPro" id="IPR011993">
    <property type="entry name" value="PH-like_dom_sf"/>
</dbReference>
<feature type="compositionally biased region" description="Pro residues" evidence="1">
    <location>
        <begin position="337"/>
        <end position="355"/>
    </location>
</feature>
<dbReference type="Pfam" id="PF00568">
    <property type="entry name" value="WH1"/>
    <property type="match status" value="1"/>
</dbReference>
<organism evidence="4">
    <name type="scientific">Naegleria gruberi</name>
    <name type="common">Amoeba</name>
    <dbReference type="NCBI Taxonomy" id="5762"/>
    <lineage>
        <taxon>Eukaryota</taxon>
        <taxon>Discoba</taxon>
        <taxon>Heterolobosea</taxon>
        <taxon>Tetramitia</taxon>
        <taxon>Eutetramitia</taxon>
        <taxon>Vahlkampfiidae</taxon>
        <taxon>Naegleria</taxon>
    </lineage>
</organism>
<proteinExistence type="predicted"/>